<proteinExistence type="predicted"/>
<dbReference type="PROSITE" id="PS51257">
    <property type="entry name" value="PROKAR_LIPOPROTEIN"/>
    <property type="match status" value="1"/>
</dbReference>
<organism evidence="1 2">
    <name type="scientific">Anaerobiospirillum thomasii</name>
    <dbReference type="NCBI Taxonomy" id="179995"/>
    <lineage>
        <taxon>Bacteria</taxon>
        <taxon>Pseudomonadati</taxon>
        <taxon>Pseudomonadota</taxon>
        <taxon>Gammaproteobacteria</taxon>
        <taxon>Aeromonadales</taxon>
        <taxon>Succinivibrionaceae</taxon>
        <taxon>Anaerobiospirillum</taxon>
    </lineage>
</organism>
<keyword evidence="2" id="KW-1185">Reference proteome</keyword>
<dbReference type="Proteomes" id="UP000250086">
    <property type="component" value="Unassembled WGS sequence"/>
</dbReference>
<reference evidence="1 2" key="1">
    <citation type="submission" date="2018-06" db="EMBL/GenBank/DDBJ databases">
        <authorList>
            <consortium name="Pathogen Informatics"/>
            <person name="Doyle S."/>
        </authorList>
    </citation>
    <scope>NUCLEOTIDE SEQUENCE [LARGE SCALE GENOMIC DNA]</scope>
    <source>
        <strain evidence="1 2">NCTC13093</strain>
    </source>
</reference>
<sequence length="344" mass="40576">MAKTIRLKTSLFFSALLLVLACKNKERIFITRSTPTRDIIAYHYDRCNEKDLFITFNIDRYARKVFKKRLFSVFFKLLHNSCFNRKNKRSFILCNIESQATVDLIKYLYPKATIYGKYVDIMSCFFKSKAELLSNTRGCYEIDSYSKDDCQIFNLKYIPDLANIDRLNALIKKTEQQNIILFIGVYSKVRFKSLCNFLEKFGTYDIKFKFKLLFEHDSDLNEQLPTINDLNQRFSYKPIEVIRNFISYEEYLTNLAGAVGIIDFYRVKKDEGHSFRVLECVAANKKLITNRDLKCESFYNKDLIFNIDEDTPEDFAKFLESHAVYDKSELISFQSHLSKGYLPE</sequence>
<protein>
    <recommendedName>
        <fullName evidence="3">Lipoprotein</fullName>
    </recommendedName>
</protein>
<dbReference type="EMBL" id="UAPV01000001">
    <property type="protein sequence ID" value="SPT68834.1"/>
    <property type="molecule type" value="Genomic_DNA"/>
</dbReference>
<dbReference type="AlphaFoldDB" id="A0A2X0V2R9"/>
<dbReference type="RefSeq" id="WP_113743049.1">
    <property type="nucleotide sequence ID" value="NZ_UAPV01000001.1"/>
</dbReference>
<name>A0A2X0V2R9_9GAMM</name>
<evidence type="ECO:0000313" key="2">
    <source>
        <dbReference type="Proteomes" id="UP000250086"/>
    </source>
</evidence>
<gene>
    <name evidence="1" type="ORF">NCTC13093_00179</name>
</gene>
<accession>A0A2X0V2R9</accession>
<evidence type="ECO:0000313" key="1">
    <source>
        <dbReference type="EMBL" id="SPT68834.1"/>
    </source>
</evidence>
<evidence type="ECO:0008006" key="3">
    <source>
        <dbReference type="Google" id="ProtNLM"/>
    </source>
</evidence>